<organism evidence="2 3">
    <name type="scientific">Streptosporangium brasiliense</name>
    <dbReference type="NCBI Taxonomy" id="47480"/>
    <lineage>
        <taxon>Bacteria</taxon>
        <taxon>Bacillati</taxon>
        <taxon>Actinomycetota</taxon>
        <taxon>Actinomycetes</taxon>
        <taxon>Streptosporangiales</taxon>
        <taxon>Streptosporangiaceae</taxon>
        <taxon>Streptosporangium</taxon>
    </lineage>
</organism>
<reference evidence="2 3" key="1">
    <citation type="submission" date="2023-07" db="EMBL/GenBank/DDBJ databases">
        <title>Sequencing the genomes of 1000 actinobacteria strains.</title>
        <authorList>
            <person name="Klenk H.-P."/>
        </authorList>
    </citation>
    <scope>NUCLEOTIDE SEQUENCE [LARGE SCALE GENOMIC DNA]</scope>
    <source>
        <strain evidence="2 3">DSM 44109</strain>
    </source>
</reference>
<dbReference type="Proteomes" id="UP001230426">
    <property type="component" value="Unassembled WGS sequence"/>
</dbReference>
<sequence>MRVSSVQGHVIQAEGLFGLGHLAEAAAAGVDLDGLRSPSVAIHAVLALVFCFCPAPTGLAVHRAKGLIRLGAPLTA</sequence>
<dbReference type="RefSeq" id="WP_306859866.1">
    <property type="nucleotide sequence ID" value="NZ_JAUSRB010000002.1"/>
</dbReference>
<name>A0ABT9R1T2_9ACTN</name>
<protein>
    <submittedName>
        <fullName evidence="2">Uncharacterized protein</fullName>
    </submittedName>
</protein>
<dbReference type="EMBL" id="JAUSRB010000002">
    <property type="protein sequence ID" value="MDP9863184.1"/>
    <property type="molecule type" value="Genomic_DNA"/>
</dbReference>
<comment type="caution">
    <text evidence="2">The sequence shown here is derived from an EMBL/GenBank/DDBJ whole genome shotgun (WGS) entry which is preliminary data.</text>
</comment>
<feature type="transmembrane region" description="Helical" evidence="1">
    <location>
        <begin position="40"/>
        <end position="61"/>
    </location>
</feature>
<proteinExistence type="predicted"/>
<evidence type="ECO:0000256" key="1">
    <source>
        <dbReference type="SAM" id="Phobius"/>
    </source>
</evidence>
<keyword evidence="3" id="KW-1185">Reference proteome</keyword>
<accession>A0ABT9R1T2</accession>
<gene>
    <name evidence="2" type="ORF">J2S55_002450</name>
</gene>
<keyword evidence="1" id="KW-0472">Membrane</keyword>
<keyword evidence="1" id="KW-1133">Transmembrane helix</keyword>
<keyword evidence="1" id="KW-0812">Transmembrane</keyword>
<evidence type="ECO:0000313" key="2">
    <source>
        <dbReference type="EMBL" id="MDP9863184.1"/>
    </source>
</evidence>
<evidence type="ECO:0000313" key="3">
    <source>
        <dbReference type="Proteomes" id="UP001230426"/>
    </source>
</evidence>